<dbReference type="EMBL" id="JAAVJS010000010">
    <property type="protein sequence ID" value="NJX15591.1"/>
    <property type="molecule type" value="Genomic_DNA"/>
</dbReference>
<evidence type="ECO:0000313" key="2">
    <source>
        <dbReference type="Proteomes" id="UP000760545"/>
    </source>
</evidence>
<reference evidence="1 2" key="1">
    <citation type="submission" date="2020-03" db="EMBL/GenBank/DDBJ databases">
        <title>Tamlana sp. nov, isolated from XXX.</title>
        <authorList>
            <person name="Cao W.R."/>
        </authorList>
    </citation>
    <scope>NUCLEOTIDE SEQUENCE [LARGE SCALE GENOMIC DNA]</scope>
    <source>
        <strain evidence="1 2">HST1-43</strain>
    </source>
</reference>
<keyword evidence="2" id="KW-1185">Reference proteome</keyword>
<comment type="caution">
    <text evidence="1">The sequence shown here is derived from an EMBL/GenBank/DDBJ whole genome shotgun (WGS) entry which is preliminary data.</text>
</comment>
<gene>
    <name evidence="1" type="ORF">HC176_08820</name>
</gene>
<organism evidence="1 2">
    <name type="scientific">Tamlana crocina</name>
    <dbReference type="NCBI Taxonomy" id="393006"/>
    <lineage>
        <taxon>Bacteria</taxon>
        <taxon>Pseudomonadati</taxon>
        <taxon>Bacteroidota</taxon>
        <taxon>Flavobacteriia</taxon>
        <taxon>Flavobacteriales</taxon>
        <taxon>Flavobacteriaceae</taxon>
        <taxon>Tamlana</taxon>
    </lineage>
</organism>
<name>A0ABX1DEF0_9FLAO</name>
<sequence length="148" mass="17156">MKLKIFIISFGLCLVTGTGFAQKKKEAKSIISEKISINKYHNKQELDRMQKGELIDLYTERNKVLVRTLPYIAFATKPGVTMTTLGIPNDSDNRKGLDDQFENTDDYLEKSTEFHNVYLPYSDTKNLIAAILFYEEIMKSLHQYSEFR</sequence>
<dbReference type="RefSeq" id="WP_167917830.1">
    <property type="nucleotide sequence ID" value="NZ_JAAVJS010000010.1"/>
</dbReference>
<proteinExistence type="predicted"/>
<protein>
    <submittedName>
        <fullName evidence="1">Uncharacterized protein</fullName>
    </submittedName>
</protein>
<evidence type="ECO:0000313" key="1">
    <source>
        <dbReference type="EMBL" id="NJX15591.1"/>
    </source>
</evidence>
<accession>A0ABX1DEF0</accession>
<dbReference type="Proteomes" id="UP000760545">
    <property type="component" value="Unassembled WGS sequence"/>
</dbReference>